<dbReference type="AlphaFoldDB" id="A0A7J8UVV0"/>
<dbReference type="OrthoDB" id="992674at2759"/>
<keyword evidence="2" id="KW-1185">Reference proteome</keyword>
<evidence type="ECO:0000313" key="1">
    <source>
        <dbReference type="EMBL" id="MBA0654617.1"/>
    </source>
</evidence>
<evidence type="ECO:0000313" key="2">
    <source>
        <dbReference type="Proteomes" id="UP000593573"/>
    </source>
</evidence>
<reference evidence="1 2" key="1">
    <citation type="journal article" date="2019" name="Genome Biol. Evol.">
        <title>Insights into the evolution of the New World diploid cottons (Gossypium, subgenus Houzingenia) based on genome sequencing.</title>
        <authorList>
            <person name="Grover C.E."/>
            <person name="Arick M.A. 2nd"/>
            <person name="Thrash A."/>
            <person name="Conover J.L."/>
            <person name="Sanders W.S."/>
            <person name="Peterson D.G."/>
            <person name="Frelichowski J.E."/>
            <person name="Scheffler J.A."/>
            <person name="Scheffler B.E."/>
            <person name="Wendel J.F."/>
        </authorList>
    </citation>
    <scope>NUCLEOTIDE SEQUENCE [LARGE SCALE GENOMIC DNA]</scope>
    <source>
        <strain evidence="1">57</strain>
        <tissue evidence="1">Leaf</tissue>
    </source>
</reference>
<name>A0A7J8UVV0_9ROSI</name>
<accession>A0A7J8UVV0</accession>
<gene>
    <name evidence="1" type="ORF">Goklo_021583</name>
</gene>
<protein>
    <recommendedName>
        <fullName evidence="3">RNase H type-1 domain-containing protein</fullName>
    </recommendedName>
</protein>
<dbReference type="Proteomes" id="UP000593573">
    <property type="component" value="Unassembled WGS sequence"/>
</dbReference>
<sequence length="104" mass="12078">MTAACWSVWLARNKLVFERKWSTTNSLLFHSKMRALMWVRFWCPPRYGWVKFNVSGVANEDEVECGAVLRDSDGVARALFSGLVATKDYIKPRFERSSLLWICI</sequence>
<comment type="caution">
    <text evidence="1">The sequence shown here is derived from an EMBL/GenBank/DDBJ whole genome shotgun (WGS) entry which is preliminary data.</text>
</comment>
<proteinExistence type="predicted"/>
<evidence type="ECO:0008006" key="3">
    <source>
        <dbReference type="Google" id="ProtNLM"/>
    </source>
</evidence>
<dbReference type="EMBL" id="JABFAB010000007">
    <property type="protein sequence ID" value="MBA0654617.1"/>
    <property type="molecule type" value="Genomic_DNA"/>
</dbReference>
<organism evidence="1 2">
    <name type="scientific">Gossypium klotzschianum</name>
    <dbReference type="NCBI Taxonomy" id="34286"/>
    <lineage>
        <taxon>Eukaryota</taxon>
        <taxon>Viridiplantae</taxon>
        <taxon>Streptophyta</taxon>
        <taxon>Embryophyta</taxon>
        <taxon>Tracheophyta</taxon>
        <taxon>Spermatophyta</taxon>
        <taxon>Magnoliopsida</taxon>
        <taxon>eudicotyledons</taxon>
        <taxon>Gunneridae</taxon>
        <taxon>Pentapetalae</taxon>
        <taxon>rosids</taxon>
        <taxon>malvids</taxon>
        <taxon>Malvales</taxon>
        <taxon>Malvaceae</taxon>
        <taxon>Malvoideae</taxon>
        <taxon>Gossypium</taxon>
    </lineage>
</organism>